<dbReference type="SUPFAM" id="SSF54236">
    <property type="entry name" value="Ubiquitin-like"/>
    <property type="match status" value="1"/>
</dbReference>
<dbReference type="PRINTS" id="PR00348">
    <property type="entry name" value="UBIQUITIN"/>
</dbReference>
<dbReference type="AlphaFoldDB" id="A0A815XFZ2"/>
<evidence type="ECO:0000313" key="3">
    <source>
        <dbReference type="Proteomes" id="UP000663852"/>
    </source>
</evidence>
<dbReference type="InterPro" id="IPR019956">
    <property type="entry name" value="Ubiquitin_dom"/>
</dbReference>
<accession>A0A815XFZ2</accession>
<gene>
    <name evidence="2" type="ORF">EDS130_LOCUS46366</name>
</gene>
<comment type="caution">
    <text evidence="2">The sequence shown here is derived from an EMBL/GenBank/DDBJ whole genome shotgun (WGS) entry which is preliminary data.</text>
</comment>
<proteinExistence type="predicted"/>
<dbReference type="CDD" id="cd17039">
    <property type="entry name" value="Ubl_ubiquitin_like"/>
    <property type="match status" value="1"/>
</dbReference>
<evidence type="ECO:0000259" key="1">
    <source>
        <dbReference type="PROSITE" id="PS50053"/>
    </source>
</evidence>
<protein>
    <recommendedName>
        <fullName evidence="1">Ubiquitin-like domain-containing protein</fullName>
    </recommendedName>
</protein>
<feature type="non-terminal residue" evidence="2">
    <location>
        <position position="59"/>
    </location>
</feature>
<dbReference type="InterPro" id="IPR029071">
    <property type="entry name" value="Ubiquitin-like_domsf"/>
</dbReference>
<evidence type="ECO:0000313" key="2">
    <source>
        <dbReference type="EMBL" id="CAF1557023.1"/>
    </source>
</evidence>
<dbReference type="PROSITE" id="PS50053">
    <property type="entry name" value="UBIQUITIN_2"/>
    <property type="match status" value="1"/>
</dbReference>
<name>A0A815XFZ2_ADIRI</name>
<dbReference type="Gene3D" id="3.10.20.90">
    <property type="entry name" value="Phosphatidylinositol 3-kinase Catalytic Subunit, Chain A, domain 1"/>
    <property type="match status" value="1"/>
</dbReference>
<feature type="domain" description="Ubiquitin-like" evidence="1">
    <location>
        <begin position="1"/>
        <end position="59"/>
    </location>
</feature>
<dbReference type="Proteomes" id="UP000663852">
    <property type="component" value="Unassembled WGS sequence"/>
</dbReference>
<dbReference type="EMBL" id="CAJNOJ010002053">
    <property type="protein sequence ID" value="CAF1557023.1"/>
    <property type="molecule type" value="Genomic_DNA"/>
</dbReference>
<reference evidence="2" key="1">
    <citation type="submission" date="2021-02" db="EMBL/GenBank/DDBJ databases">
        <authorList>
            <person name="Nowell W R."/>
        </authorList>
    </citation>
    <scope>NUCLEOTIDE SEQUENCE</scope>
</reference>
<organism evidence="2 3">
    <name type="scientific">Adineta ricciae</name>
    <name type="common">Rotifer</name>
    <dbReference type="NCBI Taxonomy" id="249248"/>
    <lineage>
        <taxon>Eukaryota</taxon>
        <taxon>Metazoa</taxon>
        <taxon>Spiralia</taxon>
        <taxon>Gnathifera</taxon>
        <taxon>Rotifera</taxon>
        <taxon>Eurotatoria</taxon>
        <taxon>Bdelloidea</taxon>
        <taxon>Adinetida</taxon>
        <taxon>Adinetidae</taxon>
        <taxon>Adineta</taxon>
    </lineage>
</organism>
<dbReference type="Pfam" id="PF00240">
    <property type="entry name" value="ubiquitin"/>
    <property type="match status" value="1"/>
</dbReference>
<dbReference type="OrthoDB" id="1885901at2759"/>
<sequence>MDGYRMVFTVESSGKVEQLKIKIENILGATHDKQRLIFHGHLLKDERLLSDYDITDESE</sequence>
<dbReference type="InterPro" id="IPR000626">
    <property type="entry name" value="Ubiquitin-like_dom"/>
</dbReference>